<dbReference type="AlphaFoldDB" id="A0A5J9T854"/>
<name>A0A5J9T854_9POAL</name>
<dbReference type="Gramene" id="TVU07556">
    <property type="protein sequence ID" value="TVU07556"/>
    <property type="gene ID" value="EJB05_40917"/>
</dbReference>
<accession>A0A5J9T854</accession>
<keyword evidence="2" id="KW-1185">Reference proteome</keyword>
<evidence type="ECO:0000313" key="2">
    <source>
        <dbReference type="Proteomes" id="UP000324897"/>
    </source>
</evidence>
<feature type="non-terminal residue" evidence="1">
    <location>
        <position position="1"/>
    </location>
</feature>
<sequence length="114" mass="12422">MAGNDRNKRVQFLIEPACPSKKAEHNRRNQKEEDVRYGCARSVGLACEKVEEWRALQAACPSQLPRRFSSHSLQPAAPGTLLSADQTLAMASAHAAVGAGCDMVALQKWLFLAS</sequence>
<proteinExistence type="predicted"/>
<dbReference type="Proteomes" id="UP000324897">
    <property type="component" value="Chromosome 3"/>
</dbReference>
<protein>
    <submittedName>
        <fullName evidence="1">Uncharacterized protein</fullName>
    </submittedName>
</protein>
<evidence type="ECO:0000313" key="1">
    <source>
        <dbReference type="EMBL" id="TVU07556.1"/>
    </source>
</evidence>
<dbReference type="EMBL" id="RWGY01000039">
    <property type="protein sequence ID" value="TVU07556.1"/>
    <property type="molecule type" value="Genomic_DNA"/>
</dbReference>
<gene>
    <name evidence="1" type="ORF">EJB05_40917</name>
</gene>
<reference evidence="1 2" key="1">
    <citation type="journal article" date="2019" name="Sci. Rep.">
        <title>A high-quality genome of Eragrostis curvula grass provides insights into Poaceae evolution and supports new strategies to enhance forage quality.</title>
        <authorList>
            <person name="Carballo J."/>
            <person name="Santos B.A.C.M."/>
            <person name="Zappacosta D."/>
            <person name="Garbus I."/>
            <person name="Selva J.P."/>
            <person name="Gallo C.A."/>
            <person name="Diaz A."/>
            <person name="Albertini E."/>
            <person name="Caccamo M."/>
            <person name="Echenique V."/>
        </authorList>
    </citation>
    <scope>NUCLEOTIDE SEQUENCE [LARGE SCALE GENOMIC DNA]</scope>
    <source>
        <strain evidence="2">cv. Victoria</strain>
        <tissue evidence="1">Leaf</tissue>
    </source>
</reference>
<comment type="caution">
    <text evidence="1">The sequence shown here is derived from an EMBL/GenBank/DDBJ whole genome shotgun (WGS) entry which is preliminary data.</text>
</comment>
<organism evidence="1 2">
    <name type="scientific">Eragrostis curvula</name>
    <name type="common">weeping love grass</name>
    <dbReference type="NCBI Taxonomy" id="38414"/>
    <lineage>
        <taxon>Eukaryota</taxon>
        <taxon>Viridiplantae</taxon>
        <taxon>Streptophyta</taxon>
        <taxon>Embryophyta</taxon>
        <taxon>Tracheophyta</taxon>
        <taxon>Spermatophyta</taxon>
        <taxon>Magnoliopsida</taxon>
        <taxon>Liliopsida</taxon>
        <taxon>Poales</taxon>
        <taxon>Poaceae</taxon>
        <taxon>PACMAD clade</taxon>
        <taxon>Chloridoideae</taxon>
        <taxon>Eragrostideae</taxon>
        <taxon>Eragrostidinae</taxon>
        <taxon>Eragrostis</taxon>
    </lineage>
</organism>